<feature type="transmembrane region" description="Helical" evidence="5">
    <location>
        <begin position="298"/>
        <end position="320"/>
    </location>
</feature>
<evidence type="ECO:0000256" key="1">
    <source>
        <dbReference type="ARBA" id="ARBA00022475"/>
    </source>
</evidence>
<reference evidence="7" key="1">
    <citation type="submission" date="2016-10" db="EMBL/GenBank/DDBJ databases">
        <authorList>
            <person name="de Groot N.N."/>
        </authorList>
    </citation>
    <scope>NUCLEOTIDE SEQUENCE</scope>
</reference>
<organism evidence="7">
    <name type="scientific">hydrothermal vent metagenome</name>
    <dbReference type="NCBI Taxonomy" id="652676"/>
    <lineage>
        <taxon>unclassified sequences</taxon>
        <taxon>metagenomes</taxon>
        <taxon>ecological metagenomes</taxon>
    </lineage>
</organism>
<evidence type="ECO:0000256" key="5">
    <source>
        <dbReference type="SAM" id="Phobius"/>
    </source>
</evidence>
<accession>A0A1W1CC44</accession>
<dbReference type="SMART" id="SM00327">
    <property type="entry name" value="VWA"/>
    <property type="match status" value="1"/>
</dbReference>
<keyword evidence="1" id="KW-1003">Cell membrane</keyword>
<dbReference type="PANTHER" id="PTHR22550:SF5">
    <property type="entry name" value="LEUCINE ZIPPER PROTEIN 4"/>
    <property type="match status" value="1"/>
</dbReference>
<protein>
    <submittedName>
        <fullName evidence="7">BatA (Bacteroides aerotolerance operon)</fullName>
    </submittedName>
</protein>
<gene>
    <name evidence="7" type="ORF">MNB_SV-9-378</name>
</gene>
<keyword evidence="3 5" id="KW-1133">Transmembrane helix</keyword>
<keyword evidence="2 5" id="KW-0812">Transmembrane</keyword>
<dbReference type="InterPro" id="IPR002035">
    <property type="entry name" value="VWF_A"/>
</dbReference>
<dbReference type="EMBL" id="FPHG01000060">
    <property type="protein sequence ID" value="SFV63282.1"/>
    <property type="molecule type" value="Genomic_DNA"/>
</dbReference>
<evidence type="ECO:0000256" key="2">
    <source>
        <dbReference type="ARBA" id="ARBA00022692"/>
    </source>
</evidence>
<dbReference type="SUPFAM" id="SSF53300">
    <property type="entry name" value="vWA-like"/>
    <property type="match status" value="1"/>
</dbReference>
<dbReference type="PROSITE" id="PS50234">
    <property type="entry name" value="VWFA"/>
    <property type="match status" value="1"/>
</dbReference>
<dbReference type="Pfam" id="PF13519">
    <property type="entry name" value="VWA_2"/>
    <property type="match status" value="1"/>
</dbReference>
<name>A0A1W1CC44_9ZZZZ</name>
<proteinExistence type="predicted"/>
<evidence type="ECO:0000256" key="3">
    <source>
        <dbReference type="ARBA" id="ARBA00022989"/>
    </source>
</evidence>
<evidence type="ECO:0000256" key="4">
    <source>
        <dbReference type="ARBA" id="ARBA00023136"/>
    </source>
</evidence>
<dbReference type="InterPro" id="IPR036465">
    <property type="entry name" value="vWFA_dom_sf"/>
</dbReference>
<feature type="transmembrane region" description="Helical" evidence="5">
    <location>
        <begin position="7"/>
        <end position="23"/>
    </location>
</feature>
<evidence type="ECO:0000313" key="7">
    <source>
        <dbReference type="EMBL" id="SFV63282.1"/>
    </source>
</evidence>
<dbReference type="Gene3D" id="3.40.50.410">
    <property type="entry name" value="von Willebrand factor, type A domain"/>
    <property type="match status" value="1"/>
</dbReference>
<sequence length="326" mass="35999">MTFANPELFWILIIPLVIFYILISTNKDNLSKIFSDEVLKRLSAGDNSIPMSIRHTLLFISISLMILAMARPIEDKGEKIVEVKGLSLLTAIDISGSMRSKDIYPNRLEFSKKKIISLFKAMPSDEISVIAFAHSSFILAPFSSDKDTLEQIVEGVNEDYISMGSTDFSALGRLTGKVLEKKEPKILVVVSDGGDKKALEGFSDIVKNEHIKLYVILIGTKEGAPVIDKNGNPITKPDGTIAISQRDDDLGEIAVNSGGAFVVATNGDKDIKELVKTIKSQNKNTQKSKVNIKDRVEYFYYPLSLSLLFLLLGLSSLPVINRKNND</sequence>
<keyword evidence="4 5" id="KW-0472">Membrane</keyword>
<evidence type="ECO:0000259" key="6">
    <source>
        <dbReference type="PROSITE" id="PS50234"/>
    </source>
</evidence>
<feature type="transmembrane region" description="Helical" evidence="5">
    <location>
        <begin position="52"/>
        <end position="70"/>
    </location>
</feature>
<dbReference type="AlphaFoldDB" id="A0A1W1CC44"/>
<dbReference type="InterPro" id="IPR050768">
    <property type="entry name" value="UPF0353/GerABKA_families"/>
</dbReference>
<feature type="domain" description="VWFA" evidence="6">
    <location>
        <begin position="87"/>
        <end position="278"/>
    </location>
</feature>
<dbReference type="PANTHER" id="PTHR22550">
    <property type="entry name" value="SPORE GERMINATION PROTEIN"/>
    <property type="match status" value="1"/>
</dbReference>